<dbReference type="PANTHER" id="PTHR15830:SF10">
    <property type="entry name" value="TELOMERE LENGTH REGULATION PROTEIN TEL2 HOMOLOG"/>
    <property type="match status" value="1"/>
</dbReference>
<dbReference type="OrthoDB" id="10258062at2759"/>
<reference evidence="4 5" key="1">
    <citation type="submission" date="2019-09" db="EMBL/GenBank/DDBJ databases">
        <title>Draft genome of the ectomycorrhizal ascomycete Sphaerosporella brunnea.</title>
        <authorList>
            <consortium name="DOE Joint Genome Institute"/>
            <person name="Benucci G.M."/>
            <person name="Marozzi G."/>
            <person name="Antonielli L."/>
            <person name="Sanchez S."/>
            <person name="Marco P."/>
            <person name="Wang X."/>
            <person name="Falini L.B."/>
            <person name="Barry K."/>
            <person name="Haridas S."/>
            <person name="Lipzen A."/>
            <person name="Labutti K."/>
            <person name="Grigoriev I.V."/>
            <person name="Murat C."/>
            <person name="Martin F."/>
            <person name="Albertini E."/>
            <person name="Donnini D."/>
            <person name="Bonito G."/>
        </authorList>
    </citation>
    <scope>NUCLEOTIDE SEQUENCE [LARGE SCALE GENOMIC DNA]</scope>
    <source>
        <strain evidence="4 5">Sb_GMNB300</strain>
    </source>
</reference>
<evidence type="ECO:0000313" key="4">
    <source>
        <dbReference type="EMBL" id="KAA8913301.1"/>
    </source>
</evidence>
<comment type="caution">
    <text evidence="4">The sequence shown here is derived from an EMBL/GenBank/DDBJ whole genome shotgun (WGS) entry which is preliminary data.</text>
</comment>
<evidence type="ECO:0000259" key="3">
    <source>
        <dbReference type="Pfam" id="PF10193"/>
    </source>
</evidence>
<evidence type="ECO:0000313" key="5">
    <source>
        <dbReference type="Proteomes" id="UP000326924"/>
    </source>
</evidence>
<evidence type="ECO:0000256" key="2">
    <source>
        <dbReference type="SAM" id="MobiDB-lite"/>
    </source>
</evidence>
<organism evidence="4 5">
    <name type="scientific">Sphaerosporella brunnea</name>
    <dbReference type="NCBI Taxonomy" id="1250544"/>
    <lineage>
        <taxon>Eukaryota</taxon>
        <taxon>Fungi</taxon>
        <taxon>Dikarya</taxon>
        <taxon>Ascomycota</taxon>
        <taxon>Pezizomycotina</taxon>
        <taxon>Pezizomycetes</taxon>
        <taxon>Pezizales</taxon>
        <taxon>Pyronemataceae</taxon>
        <taxon>Sphaerosporella</taxon>
    </lineage>
</organism>
<dbReference type="GO" id="GO:0051879">
    <property type="term" value="F:Hsp90 protein binding"/>
    <property type="evidence" value="ECO:0007669"/>
    <property type="project" value="TreeGrafter"/>
</dbReference>
<evidence type="ECO:0000256" key="1">
    <source>
        <dbReference type="ARBA" id="ARBA00006133"/>
    </source>
</evidence>
<feature type="compositionally biased region" description="Acidic residues" evidence="2">
    <location>
        <begin position="572"/>
        <end position="582"/>
    </location>
</feature>
<dbReference type="Proteomes" id="UP000326924">
    <property type="component" value="Unassembled WGS sequence"/>
</dbReference>
<dbReference type="EMBL" id="VXIS01000016">
    <property type="protein sequence ID" value="KAA8913301.1"/>
    <property type="molecule type" value="Genomic_DNA"/>
</dbReference>
<dbReference type="InterPro" id="IPR019337">
    <property type="entry name" value="Telomere_length_regulation_dom"/>
</dbReference>
<dbReference type="PANTHER" id="PTHR15830">
    <property type="entry name" value="TELOMERE LENGTH REGULATION PROTEIN TEL2 FAMILY MEMBER"/>
    <property type="match status" value="1"/>
</dbReference>
<dbReference type="Gene3D" id="1.25.40.720">
    <property type="entry name" value="Telomere length regulation protein 2, C-terminal domain"/>
    <property type="match status" value="2"/>
</dbReference>
<dbReference type="InterPro" id="IPR051970">
    <property type="entry name" value="TEL2_Regulation"/>
</dbReference>
<dbReference type="GO" id="GO:0051083">
    <property type="term" value="P:'de novo' cotranslational protein folding"/>
    <property type="evidence" value="ECO:0007669"/>
    <property type="project" value="TreeGrafter"/>
</dbReference>
<dbReference type="InterPro" id="IPR038528">
    <property type="entry name" value="TEL2_C_sf"/>
</dbReference>
<dbReference type="InParanoid" id="A0A5J5F8T3"/>
<dbReference type="Pfam" id="PF10193">
    <property type="entry name" value="Telomere_reg-2"/>
    <property type="match status" value="1"/>
</dbReference>
<feature type="region of interest" description="Disordered" evidence="2">
    <location>
        <begin position="536"/>
        <end position="587"/>
    </location>
</feature>
<dbReference type="GO" id="GO:0005829">
    <property type="term" value="C:cytosol"/>
    <property type="evidence" value="ECO:0007669"/>
    <property type="project" value="TreeGrafter"/>
</dbReference>
<keyword evidence="5" id="KW-1185">Reference proteome</keyword>
<comment type="similarity">
    <text evidence="1">Belongs to the TEL2 family.</text>
</comment>
<accession>A0A5J5F8T3</accession>
<feature type="domain" description="Telomere length regulation protein conserved" evidence="3">
    <location>
        <begin position="593"/>
        <end position="704"/>
    </location>
</feature>
<dbReference type="GO" id="GO:0042162">
    <property type="term" value="F:telomeric DNA binding"/>
    <property type="evidence" value="ECO:0007669"/>
    <property type="project" value="TreeGrafter"/>
</dbReference>
<protein>
    <submittedName>
        <fullName evidence="4">Telomere length regulation protein-domain-containing protein</fullName>
    </submittedName>
</protein>
<name>A0A5J5F8T3_9PEZI</name>
<proteinExistence type="inferred from homology"/>
<sequence>MGSLCISTMDGLIISRSSSTEPRREHSVDEPLLTVSTGKSLRPSPNGVTITTFSTSSLDSPSGILDCLRASPSQETVVQCLQLLDSTFNIRTPSPLSSQITKVLLETTLPDFWHVLDRKQRALLARCLASPTGLGGLAAMLKALISPARDKAGGEAMGLRENLGDLLDLLQMVVARRSFLHEVWALIEKESEIKRNIVWKEFTALMGSGRLLSVAAEAEMVFGRPPPDQKQRWIGDGKLYASWLGRGVAEVCLHADIMEDAPWKSLSQMLSAAFRLGYNDSVVEGLVQILITPTDESIRLQKIVTSLPVHDKRSYMLALLRVISTNLRSHIKHDDHDAWWKHDATRVSGAAALLEKFLLHDDDFQSLIQEWITSSTGGGIGEPIALRRAIMAVISKNELAFCELSEKLLQQFGDQLWIKHTPIVRQEVNVQILLLCAGIAHRHAPSFMARLARSSAFLSGVSNRLSASSHRARFLGMVVGECFSSLVDKEETMQMSFGTEGMETAEGKWWKSIPMVDDKIGELKDLFSTPAAVVKKRKPTPPASSVTTTTAIQVIEESSSEDEFTPYAAPDSDPEDASDEDATTISRNKPSAPVYIRQLISYLHATESYDKQLLALEHASSLIRRKATSGKELASHLPDLLSIFAGIDNRFDIPAFDELRTAALVSLVATSPEQAGPWLAAQFFTGDYGLVQRATLLTAIGMGARELAGLSPPPTISAPQLPGKSHSIWSAPAPAHDLRSITASLKSMLLTPLAAKAADQLTGPSVLKIRTFSSRLAVEKNRAAPVHRKILDVVASAFFFPLVGGWWVSARDFGGKQVQAQPELLSLMVQTLAVLIHAAGPAAPRGMEMARECLEMVVGMLPAAAGEQRVLDALLLAALTVLEVGIEAADGPRRVAEELGELVVQVKGWAETAVEVGEEDTRALAAGVLVKIAEVEEGYRRILMGALGVLGMDE</sequence>
<gene>
    <name evidence="4" type="ORF">FN846DRAFT_161074</name>
</gene>
<dbReference type="AlphaFoldDB" id="A0A5J5F8T3"/>